<comment type="caution">
    <text evidence="7">The sequence shown here is derived from an EMBL/GenBank/DDBJ whole genome shotgun (WGS) entry which is preliminary data.</text>
</comment>
<organism evidence="7 8">
    <name type="scientific">Falsiroseomonas frigidaquae</name>
    <dbReference type="NCBI Taxonomy" id="487318"/>
    <lineage>
        <taxon>Bacteria</taxon>
        <taxon>Pseudomonadati</taxon>
        <taxon>Pseudomonadota</taxon>
        <taxon>Alphaproteobacteria</taxon>
        <taxon>Acetobacterales</taxon>
        <taxon>Roseomonadaceae</taxon>
        <taxon>Falsiroseomonas</taxon>
    </lineage>
</organism>
<dbReference type="InterPro" id="IPR051323">
    <property type="entry name" value="AtsK-like"/>
</dbReference>
<evidence type="ECO:0000256" key="3">
    <source>
        <dbReference type="ARBA" id="ARBA00022964"/>
    </source>
</evidence>
<dbReference type="RefSeq" id="WP_168047253.1">
    <property type="nucleotide sequence ID" value="NZ_JAATJR010000001.1"/>
</dbReference>
<evidence type="ECO:0000259" key="6">
    <source>
        <dbReference type="Pfam" id="PF02668"/>
    </source>
</evidence>
<name>A0ABX1EUW4_9PROT</name>
<dbReference type="Proteomes" id="UP000765160">
    <property type="component" value="Unassembled WGS sequence"/>
</dbReference>
<accession>A0ABX1EUW4</accession>
<sequence>MSELYSSMLTRPSTSADGPRLRAMAPALGAEITGLELGTSVTPAAITLVLDALHRYGVIVVRDQHLTPAEQLAFMEKLGPVKKSAYSRANAFSVPGQPDMMVISNIVENGRNIGLMDAGAMWHADGTHMAHPDMYTALYALEVPYRDGKALGDTLFTSVAEAFDALPDALRSRIAGRKAVHSFTHHLEKKRRQGDLRRPPLTDAQKAEYPDVEHPIVAVHPVTGRKALFVTEGHTARIVGLSPEESDALLEELWAHIRRPEFIYRHSWKVGDLLIWDNRATQHLAIFDYGDLPRRMHRVETLGPVPV</sequence>
<evidence type="ECO:0000256" key="4">
    <source>
        <dbReference type="ARBA" id="ARBA00023002"/>
    </source>
</evidence>
<keyword evidence="2" id="KW-0479">Metal-binding</keyword>
<dbReference type="Gene3D" id="3.60.130.10">
    <property type="entry name" value="Clavaminate synthase-like"/>
    <property type="match status" value="1"/>
</dbReference>
<keyword evidence="8" id="KW-1185">Reference proteome</keyword>
<evidence type="ECO:0000256" key="1">
    <source>
        <dbReference type="ARBA" id="ARBA00005896"/>
    </source>
</evidence>
<dbReference type="PANTHER" id="PTHR30468:SF1">
    <property type="entry name" value="ALPHA-KETOGLUTARATE-DEPENDENT SULFONATE DIOXYGENASE"/>
    <property type="match status" value="1"/>
</dbReference>
<dbReference type="EMBL" id="JAAVTX010000001">
    <property type="protein sequence ID" value="NKE43878.1"/>
    <property type="molecule type" value="Genomic_DNA"/>
</dbReference>
<proteinExistence type="inferred from homology"/>
<dbReference type="SUPFAM" id="SSF51197">
    <property type="entry name" value="Clavaminate synthase-like"/>
    <property type="match status" value="1"/>
</dbReference>
<feature type="domain" description="TauD/TfdA-like" evidence="6">
    <location>
        <begin position="22"/>
        <end position="299"/>
    </location>
</feature>
<evidence type="ECO:0000256" key="2">
    <source>
        <dbReference type="ARBA" id="ARBA00022723"/>
    </source>
</evidence>
<dbReference type="InterPro" id="IPR003819">
    <property type="entry name" value="TauD/TfdA-like"/>
</dbReference>
<evidence type="ECO:0000313" key="7">
    <source>
        <dbReference type="EMBL" id="NKE43878.1"/>
    </source>
</evidence>
<comment type="similarity">
    <text evidence="1">Belongs to the TfdA dioxygenase family.</text>
</comment>
<dbReference type="PANTHER" id="PTHR30468">
    <property type="entry name" value="ALPHA-KETOGLUTARATE-DEPENDENT SULFONATE DIOXYGENASE"/>
    <property type="match status" value="1"/>
</dbReference>
<gene>
    <name evidence="7" type="ORF">HB662_03745</name>
</gene>
<dbReference type="Pfam" id="PF02668">
    <property type="entry name" value="TauD"/>
    <property type="match status" value="1"/>
</dbReference>
<dbReference type="InterPro" id="IPR042098">
    <property type="entry name" value="TauD-like_sf"/>
</dbReference>
<evidence type="ECO:0000313" key="8">
    <source>
        <dbReference type="Proteomes" id="UP000765160"/>
    </source>
</evidence>
<dbReference type="GO" id="GO:0051213">
    <property type="term" value="F:dioxygenase activity"/>
    <property type="evidence" value="ECO:0007669"/>
    <property type="project" value="UniProtKB-KW"/>
</dbReference>
<protein>
    <submittedName>
        <fullName evidence="7">TauD/TfdA family dioxygenase</fullName>
    </submittedName>
</protein>
<keyword evidence="4" id="KW-0560">Oxidoreductase</keyword>
<reference evidence="7 8" key="1">
    <citation type="submission" date="2020-03" db="EMBL/GenBank/DDBJ databases">
        <title>Roseomonas selenitidurans sp. nov. isolated from soil.</title>
        <authorList>
            <person name="Liu H."/>
        </authorList>
    </citation>
    <scope>NUCLEOTIDE SEQUENCE [LARGE SCALE GENOMIC DNA]</scope>
    <source>
        <strain evidence="7 8">JCM 15073</strain>
    </source>
</reference>
<evidence type="ECO:0000256" key="5">
    <source>
        <dbReference type="ARBA" id="ARBA00023004"/>
    </source>
</evidence>
<keyword evidence="3 7" id="KW-0223">Dioxygenase</keyword>
<keyword evidence="5" id="KW-0408">Iron</keyword>